<feature type="compositionally biased region" description="Basic and acidic residues" evidence="7">
    <location>
        <begin position="391"/>
        <end position="404"/>
    </location>
</feature>
<dbReference type="Gene3D" id="3.30.450.20">
    <property type="entry name" value="PAS domain"/>
    <property type="match status" value="2"/>
</dbReference>
<evidence type="ECO:0000313" key="12">
    <source>
        <dbReference type="EMBL" id="RMY64102.1"/>
    </source>
</evidence>
<dbReference type="SUPFAM" id="SSF52172">
    <property type="entry name" value="CheY-like"/>
    <property type="match status" value="1"/>
</dbReference>
<feature type="compositionally biased region" description="Basic and acidic residues" evidence="7">
    <location>
        <begin position="107"/>
        <end position="118"/>
    </location>
</feature>
<evidence type="ECO:0000256" key="6">
    <source>
        <dbReference type="PROSITE-ProRule" id="PRU00169"/>
    </source>
</evidence>
<feature type="domain" description="Response regulatory" evidence="9">
    <location>
        <begin position="1879"/>
        <end position="2018"/>
    </location>
</feature>
<feature type="region of interest" description="Disordered" evidence="7">
    <location>
        <begin position="837"/>
        <end position="934"/>
    </location>
</feature>
<dbReference type="InterPro" id="IPR000700">
    <property type="entry name" value="PAS-assoc_C"/>
</dbReference>
<evidence type="ECO:0000259" key="11">
    <source>
        <dbReference type="PROSITE" id="PS50113"/>
    </source>
</evidence>
<feature type="compositionally biased region" description="Polar residues" evidence="7">
    <location>
        <begin position="868"/>
        <end position="883"/>
    </location>
</feature>
<feature type="compositionally biased region" description="Basic and acidic residues" evidence="7">
    <location>
        <begin position="532"/>
        <end position="546"/>
    </location>
</feature>
<dbReference type="SMART" id="SM00091">
    <property type="entry name" value="PAS"/>
    <property type="match status" value="2"/>
</dbReference>
<feature type="domain" description="PAC" evidence="11">
    <location>
        <begin position="1061"/>
        <end position="1113"/>
    </location>
</feature>
<accession>A0A3M7DIP9</accession>
<dbReference type="InterPro" id="IPR011006">
    <property type="entry name" value="CheY-like_superfamily"/>
</dbReference>
<feature type="compositionally biased region" description="Polar residues" evidence="7">
    <location>
        <begin position="770"/>
        <end position="794"/>
    </location>
</feature>
<keyword evidence="3 6" id="KW-0597">Phosphoprotein</keyword>
<dbReference type="InterPro" id="IPR036890">
    <property type="entry name" value="HATPase_C_sf"/>
</dbReference>
<dbReference type="SMART" id="SM00448">
    <property type="entry name" value="REC"/>
    <property type="match status" value="1"/>
</dbReference>
<feature type="compositionally biased region" description="Polar residues" evidence="7">
    <location>
        <begin position="451"/>
        <end position="464"/>
    </location>
</feature>
<dbReference type="CDD" id="cd00130">
    <property type="entry name" value="PAS"/>
    <property type="match status" value="2"/>
</dbReference>
<keyword evidence="4" id="KW-0808">Transferase</keyword>
<dbReference type="Pfam" id="PF00512">
    <property type="entry name" value="HisKA"/>
    <property type="match status" value="1"/>
</dbReference>
<dbReference type="GO" id="GO:0000155">
    <property type="term" value="F:phosphorelay sensor kinase activity"/>
    <property type="evidence" value="ECO:0007669"/>
    <property type="project" value="InterPro"/>
</dbReference>
<feature type="region of interest" description="Disordered" evidence="7">
    <location>
        <begin position="232"/>
        <end position="285"/>
    </location>
</feature>
<dbReference type="Gene3D" id="3.40.50.2300">
    <property type="match status" value="1"/>
</dbReference>
<feature type="compositionally biased region" description="Low complexity" evidence="7">
    <location>
        <begin position="174"/>
        <end position="190"/>
    </location>
</feature>
<feature type="compositionally biased region" description="Low complexity" evidence="7">
    <location>
        <begin position="840"/>
        <end position="855"/>
    </location>
</feature>
<feature type="region of interest" description="Disordered" evidence="7">
    <location>
        <begin position="1553"/>
        <end position="1686"/>
    </location>
</feature>
<evidence type="ECO:0000259" key="9">
    <source>
        <dbReference type="PROSITE" id="PS50110"/>
    </source>
</evidence>
<evidence type="ECO:0000256" key="7">
    <source>
        <dbReference type="SAM" id="MobiDB-lite"/>
    </source>
</evidence>
<dbReference type="PROSITE" id="PS50113">
    <property type="entry name" value="PAC"/>
    <property type="match status" value="2"/>
</dbReference>
<dbReference type="InterPro" id="IPR000014">
    <property type="entry name" value="PAS"/>
</dbReference>
<feature type="domain" description="Histidine kinase" evidence="8">
    <location>
        <begin position="1327"/>
        <end position="1553"/>
    </location>
</feature>
<dbReference type="GO" id="GO:0009927">
    <property type="term" value="F:histidine phosphotransfer kinase activity"/>
    <property type="evidence" value="ECO:0007669"/>
    <property type="project" value="TreeGrafter"/>
</dbReference>
<dbReference type="SUPFAM" id="SSF55874">
    <property type="entry name" value="ATPase domain of HSP90 chaperone/DNA topoisomerase II/histidine kinase"/>
    <property type="match status" value="1"/>
</dbReference>
<feature type="compositionally biased region" description="Polar residues" evidence="7">
    <location>
        <begin position="1673"/>
        <end position="1685"/>
    </location>
</feature>
<feature type="modified residue" description="4-aspartylphosphate" evidence="6">
    <location>
        <position position="1948"/>
    </location>
</feature>
<organism evidence="12 13">
    <name type="scientific">Hortaea werneckii</name>
    <name type="common">Black yeast</name>
    <name type="synonym">Cladosporium werneckii</name>
    <dbReference type="NCBI Taxonomy" id="91943"/>
    <lineage>
        <taxon>Eukaryota</taxon>
        <taxon>Fungi</taxon>
        <taxon>Dikarya</taxon>
        <taxon>Ascomycota</taxon>
        <taxon>Pezizomycotina</taxon>
        <taxon>Dothideomycetes</taxon>
        <taxon>Dothideomycetidae</taxon>
        <taxon>Mycosphaerellales</taxon>
        <taxon>Teratosphaeriaceae</taxon>
        <taxon>Hortaea</taxon>
    </lineage>
</organism>
<dbReference type="SMART" id="SM00387">
    <property type="entry name" value="HATPase_c"/>
    <property type="match status" value="1"/>
</dbReference>
<dbReference type="VEuPathDB" id="FungiDB:BTJ68_00814"/>
<evidence type="ECO:0000256" key="5">
    <source>
        <dbReference type="ARBA" id="ARBA00022777"/>
    </source>
</evidence>
<evidence type="ECO:0000259" key="8">
    <source>
        <dbReference type="PROSITE" id="PS50109"/>
    </source>
</evidence>
<feature type="compositionally biased region" description="Basic and acidic residues" evidence="7">
    <location>
        <begin position="884"/>
        <end position="898"/>
    </location>
</feature>
<dbReference type="OrthoDB" id="303614at2759"/>
<dbReference type="InterPro" id="IPR005467">
    <property type="entry name" value="His_kinase_dom"/>
</dbReference>
<evidence type="ECO:0000259" key="10">
    <source>
        <dbReference type="PROSITE" id="PS50112"/>
    </source>
</evidence>
<feature type="domain" description="PAS" evidence="10">
    <location>
        <begin position="1120"/>
        <end position="1175"/>
    </location>
</feature>
<dbReference type="Proteomes" id="UP000269276">
    <property type="component" value="Unassembled WGS sequence"/>
</dbReference>
<evidence type="ECO:0000256" key="1">
    <source>
        <dbReference type="ARBA" id="ARBA00000085"/>
    </source>
</evidence>
<dbReference type="SUPFAM" id="SSF47384">
    <property type="entry name" value="Homodimeric domain of signal transducing histidine kinase"/>
    <property type="match status" value="1"/>
</dbReference>
<feature type="region of interest" description="Disordered" evidence="7">
    <location>
        <begin position="520"/>
        <end position="570"/>
    </location>
</feature>
<dbReference type="InterPro" id="IPR036097">
    <property type="entry name" value="HisK_dim/P_sf"/>
</dbReference>
<evidence type="ECO:0000256" key="2">
    <source>
        <dbReference type="ARBA" id="ARBA00012438"/>
    </source>
</evidence>
<feature type="domain" description="PAC" evidence="11">
    <location>
        <begin position="1261"/>
        <end position="1316"/>
    </location>
</feature>
<dbReference type="InterPro" id="IPR035965">
    <property type="entry name" value="PAS-like_dom_sf"/>
</dbReference>
<dbReference type="PRINTS" id="PR00344">
    <property type="entry name" value="BCTRLSENSOR"/>
</dbReference>
<dbReference type="InterPro" id="IPR001789">
    <property type="entry name" value="Sig_transdc_resp-reg_receiver"/>
</dbReference>
<comment type="catalytic activity">
    <reaction evidence="1">
        <text>ATP + protein L-histidine = ADP + protein N-phospho-L-histidine.</text>
        <dbReference type="EC" id="2.7.13.3"/>
    </reaction>
</comment>
<dbReference type="SMART" id="SM00086">
    <property type="entry name" value="PAC"/>
    <property type="match status" value="2"/>
</dbReference>
<feature type="domain" description="PAS" evidence="10">
    <location>
        <begin position="988"/>
        <end position="1058"/>
    </location>
</feature>
<dbReference type="CDD" id="cd00082">
    <property type="entry name" value="HisKA"/>
    <property type="match status" value="1"/>
</dbReference>
<feature type="region of interest" description="Disordered" evidence="7">
    <location>
        <begin position="1182"/>
        <end position="1244"/>
    </location>
</feature>
<feature type="compositionally biased region" description="Low complexity" evidence="7">
    <location>
        <begin position="1625"/>
        <end position="1655"/>
    </location>
</feature>
<dbReference type="Pfam" id="PF08447">
    <property type="entry name" value="PAS_3"/>
    <property type="match status" value="1"/>
</dbReference>
<proteinExistence type="predicted"/>
<dbReference type="SUPFAM" id="SSF55785">
    <property type="entry name" value="PYP-like sensor domain (PAS domain)"/>
    <property type="match status" value="2"/>
</dbReference>
<feature type="compositionally biased region" description="Basic and acidic residues" evidence="7">
    <location>
        <begin position="61"/>
        <end position="86"/>
    </location>
</feature>
<feature type="compositionally biased region" description="Polar residues" evidence="7">
    <location>
        <begin position="1594"/>
        <end position="1603"/>
    </location>
</feature>
<evidence type="ECO:0000256" key="4">
    <source>
        <dbReference type="ARBA" id="ARBA00022679"/>
    </source>
</evidence>
<evidence type="ECO:0000256" key="3">
    <source>
        <dbReference type="ARBA" id="ARBA00022553"/>
    </source>
</evidence>
<dbReference type="PROSITE" id="PS50112">
    <property type="entry name" value="PAS"/>
    <property type="match status" value="2"/>
</dbReference>
<protein>
    <recommendedName>
        <fullName evidence="2">histidine kinase</fullName>
        <ecNumber evidence="2">2.7.13.3</ecNumber>
    </recommendedName>
</protein>
<feature type="compositionally biased region" description="Polar residues" evidence="7">
    <location>
        <begin position="253"/>
        <end position="267"/>
    </location>
</feature>
<dbReference type="CDD" id="cd16922">
    <property type="entry name" value="HATPase_EvgS-ArcB-TorS-like"/>
    <property type="match status" value="1"/>
</dbReference>
<gene>
    <name evidence="12" type="ORF">D0863_10061</name>
</gene>
<feature type="compositionally biased region" description="Polar residues" evidence="7">
    <location>
        <begin position="1224"/>
        <end position="1235"/>
    </location>
</feature>
<feature type="region of interest" description="Disordered" evidence="7">
    <location>
        <begin position="767"/>
        <end position="818"/>
    </location>
</feature>
<dbReference type="InterPro" id="IPR003594">
    <property type="entry name" value="HATPase_dom"/>
</dbReference>
<feature type="region of interest" description="Disordered" evidence="7">
    <location>
        <begin position="377"/>
        <end position="471"/>
    </location>
</feature>
<feature type="region of interest" description="Disordered" evidence="7">
    <location>
        <begin position="658"/>
        <end position="678"/>
    </location>
</feature>
<feature type="region of interest" description="Disordered" evidence="7">
    <location>
        <begin position="1"/>
        <end position="208"/>
    </location>
</feature>
<comment type="caution">
    <text evidence="12">The sequence shown here is derived from an EMBL/GenBank/DDBJ whole genome shotgun (WGS) entry which is preliminary data.</text>
</comment>
<dbReference type="PANTHER" id="PTHR43047:SF74">
    <property type="entry name" value="HISTIDINE KINASE-RELATED"/>
    <property type="match status" value="1"/>
</dbReference>
<reference evidence="12 13" key="1">
    <citation type="journal article" date="2018" name="BMC Genomics">
        <title>Genomic evidence for intraspecific hybridization in a clonal and extremely halotolerant yeast.</title>
        <authorList>
            <person name="Gostincar C."/>
            <person name="Stajich J.E."/>
            <person name="Zupancic J."/>
            <person name="Zalar P."/>
            <person name="Gunde-Cimerman N."/>
        </authorList>
    </citation>
    <scope>NUCLEOTIDE SEQUENCE [LARGE SCALE GENOMIC DNA]</scope>
    <source>
        <strain evidence="12 13">EXF-2682</strain>
    </source>
</reference>
<dbReference type="FunFam" id="3.30.565.10:FF:000010">
    <property type="entry name" value="Sensor histidine kinase RcsC"/>
    <property type="match status" value="1"/>
</dbReference>
<dbReference type="GO" id="GO:0005886">
    <property type="term" value="C:plasma membrane"/>
    <property type="evidence" value="ECO:0007669"/>
    <property type="project" value="TreeGrafter"/>
</dbReference>
<dbReference type="InterPro" id="IPR013655">
    <property type="entry name" value="PAS_fold_3"/>
</dbReference>
<name>A0A3M7DIP9_HORWE</name>
<keyword evidence="5" id="KW-0418">Kinase</keyword>
<dbReference type="SMART" id="SM00388">
    <property type="entry name" value="HisKA"/>
    <property type="match status" value="1"/>
</dbReference>
<dbReference type="EC" id="2.7.13.3" evidence="2"/>
<dbReference type="Pfam" id="PF00072">
    <property type="entry name" value="Response_reg"/>
    <property type="match status" value="1"/>
</dbReference>
<sequence length="2039" mass="224099">MKPSEPARKRAEEGHEQESTEQKSADAQNSPGSSEGGTPGQRPSLRRAAPTRLAEVTQASPEEKGRESPVKSQQHERGEVKRRSEDVAAGGGHSGRPEISRLVSGNEEERLSKLKEAVNAKMALKARKRGSYGPNGSKSSPSSEDNATAANPVVSPSLTAAFASPTETTGRPMSTVSTQSTESTESTKTVRASVPPTPAEGKPLRTPSYPFPYVPGTPRTWSSSFHQPFTSLSPTISARDTGEDDVTPGKLSRQASSMVSGGSTPAATITDFMPPGGDFRAPEDPRFPTPNLYDLVLSLNSEPGLEQWWATVTNIMHDHFKAERVTLVMPLDPTDIENVPWGQRATFSMNGREEFVPHRTVLEQTSHLSRPDLALREQSAQASPDFQMQKLHPERLRPRLEARHSYAGTGREASSNDAAQRPPSRPQGLSRMATHAAGMSDLGFGRMQPQRLPSSNTLRHTSISDPEFSSIGGGVDAGPYAEMFSTLKPLAHEVRPLIETNGVNRVLERGRVVTVTRDYVSEASDSSSEQPHPPEERASSEKRSKDTPASAATRILGNHRNVLAGGNDHGWQRDYEEYEQYPPSPWAQSPAPSPAIQADEEVNPFFASDTQHVEDSFNPASTTPKDYSQFGQVEAIGVDRASTVIHVPLVHPTVSQPMQSLRMRQAEDRPGPPRRSNTLDMERKAPIAIVSVLSETVPYPPNLTHSLKLLGPHLATSFAIAQQFSSAHPQAVSIRHRRTASGHNINTAPMTIEPTSLEDIVHADLEETPGSVSGSITSPSDYSGRSKHSPSGSIVGTPGWDPANHGWTSRSVAGTPGYPGTEMVDNYFEAKKRYNHRSGSNASAPANNTPAKSATRASFAEGPKSAKRASSPSREGTKTPQTSEKPKARPTSREEKLPLRNIAEGPESPTPHTESHSAQRPTMRHSASHFVDQQTATEARKHSLLHSYGADFETSFGSLSGGVGLDPVTPGFGHARKGSYSEDMPPPSERLLRTIIDSVPVQIFTAKPETGQLSWVNSKFLIYRGQEPRQVIDDPWQAIHPDDKSEFLASWHRSLRTAQQLQQKVRLERFDGTYRWFYVRAAPLKDKRQKIVHWIGTMMDFHEQHLAELNAARQQETAASEAKYRALANSSPQIVFAVNKARGVTFCNSQWLHFSGQSEAQALGVGFMDHVHPDDLIKCRLPSFDDQAKPTNVPQSLPPEFRRTKSFSATSSSGSSETERAFGSTESSPVAQHTPPQRKLSELASTGILKVARDADGRPSYSTEVRLKSKDNDYRWHLVRVLLAEPLLQSVNEEETWYGTCTDINDHKTLERDLKETMDEKSRFLSNMSHEIRTPLNGITGMVNFLIDSSLTTEQMEHVNIIRASTEGLRGLINDILDLSKAEAGMITLNMDWLYVRALIEEVNDLTSAMAIDKGLELNYVVEEDVPTQIKGDRFRIRQVLLNIVGNAIKFTETGEVFVRCSVVHEKQDMLAKNEMFIKFEIIDTGRGFTEKEADYLFKRFSQIDGSSTRQHGGTGLGLVISRQLTQLHGGDMAATGVPGKGATFTFHIKTALPSKHDRPPLPPPTPGGGAIPILPMSPGPSEIAQQPIMAKLTKTSSATGVSQAGAKPSPKLHAELTQSPVPSPDAGSSASSDPSVASAARTSSLRSERSSASSFQTDPAFSGPQVKLTLPSDGSPSPSESTRSFAFGVSGSEMSVAAPSGRMTPPLFSILVLCPLRYSRQATVQHIDKTLPKNVPHQITAHEHVEESQRMLGGESPVVFSHIVLMLHEEHEIISLIDKVLSTPVHSNTTVVVITDLAQRRKIMELAPRYQYDKLAKERRLLFVFKPLKPSRFGAIFDPQREREMSTDRNQDSAQQVALTQKQVFEELGQRLSGKDKRVLLVEDNRVNQMVSTSSLSDMIQANHSVQVILKFLAKVNIKVDTVLDGVQCTEKVFTQPYGHYSIILCDLHMPNKDGYQTCKEIRKWEKKNKHPHLPIIALSANVLGDVYQKCVEAGFNSYMTKPVDFKELSTVLMTFMDPSDPTKPHEFMKTKKSHTHR</sequence>
<dbReference type="InterPro" id="IPR003661">
    <property type="entry name" value="HisK_dim/P_dom"/>
</dbReference>
<dbReference type="PROSITE" id="PS50109">
    <property type="entry name" value="HIS_KIN"/>
    <property type="match status" value="1"/>
</dbReference>
<feature type="compositionally biased region" description="Basic and acidic residues" evidence="7">
    <location>
        <begin position="1"/>
        <end position="24"/>
    </location>
</feature>
<dbReference type="PANTHER" id="PTHR43047">
    <property type="entry name" value="TWO-COMPONENT HISTIDINE PROTEIN KINASE"/>
    <property type="match status" value="1"/>
</dbReference>
<dbReference type="Pfam" id="PF13188">
    <property type="entry name" value="PAS_8"/>
    <property type="match status" value="1"/>
</dbReference>
<feature type="compositionally biased region" description="Polar residues" evidence="7">
    <location>
        <begin position="134"/>
        <end position="158"/>
    </location>
</feature>
<dbReference type="CDD" id="cd17546">
    <property type="entry name" value="REC_hyHK_CKI1_RcsC-like"/>
    <property type="match status" value="1"/>
</dbReference>
<dbReference type="NCBIfam" id="TIGR00229">
    <property type="entry name" value="sensory_box"/>
    <property type="match status" value="1"/>
</dbReference>
<feature type="compositionally biased region" description="Low complexity" evidence="7">
    <location>
        <begin position="1206"/>
        <end position="1216"/>
    </location>
</feature>
<dbReference type="InterPro" id="IPR001610">
    <property type="entry name" value="PAC"/>
</dbReference>
<dbReference type="PROSITE" id="PS50110">
    <property type="entry name" value="RESPONSE_REGULATORY"/>
    <property type="match status" value="1"/>
</dbReference>
<evidence type="ECO:0000313" key="13">
    <source>
        <dbReference type="Proteomes" id="UP000269276"/>
    </source>
</evidence>
<dbReference type="EMBL" id="QWIP01000423">
    <property type="protein sequence ID" value="RMY64102.1"/>
    <property type="molecule type" value="Genomic_DNA"/>
</dbReference>
<dbReference type="Gene3D" id="1.10.287.130">
    <property type="match status" value="1"/>
</dbReference>
<feature type="compositionally biased region" description="Polar residues" evidence="7">
    <location>
        <begin position="910"/>
        <end position="920"/>
    </location>
</feature>
<dbReference type="Pfam" id="PF02518">
    <property type="entry name" value="HATPase_c"/>
    <property type="match status" value="1"/>
</dbReference>
<dbReference type="InterPro" id="IPR004358">
    <property type="entry name" value="Sig_transdc_His_kin-like_C"/>
</dbReference>
<dbReference type="Gene3D" id="3.30.565.10">
    <property type="entry name" value="Histidine kinase-like ATPase, C-terminal domain"/>
    <property type="match status" value="1"/>
</dbReference>